<evidence type="ECO:0000256" key="1">
    <source>
        <dbReference type="ARBA" id="ARBA00004651"/>
    </source>
</evidence>
<keyword evidence="5 8" id="KW-0472">Membrane</keyword>
<comment type="caution">
    <text evidence="11">The sequence shown here is derived from an EMBL/GenBank/DDBJ whole genome shotgun (WGS) entry which is preliminary data.</text>
</comment>
<dbReference type="AlphaFoldDB" id="K1LRS6"/>
<dbReference type="Pfam" id="PF13515">
    <property type="entry name" value="FUSC_2"/>
    <property type="match status" value="1"/>
</dbReference>
<dbReference type="InterPro" id="IPR032692">
    <property type="entry name" value="YccS_N"/>
</dbReference>
<dbReference type="RefSeq" id="WP_002663087.1">
    <property type="nucleotide sequence ID" value="NZ_JH932293.1"/>
</dbReference>
<feature type="transmembrane region" description="Helical" evidence="8">
    <location>
        <begin position="411"/>
        <end position="431"/>
    </location>
</feature>
<sequence>MNSSFSVRFKDSTTRMTKFFTSQYLYAGVRIALAIVIPSLILAYFGLLKEYFIFPLGTSFVGLTDMAGPYHRRRNTLILACVLFTFIALVGSLFQGYPFLIFLEIIFFGIFLSIIGVYGMRLAAVGGLGLVVMAIFIDGELASGGLVKTLITLFLGCFWYVIIFMSVSRLQPYKLAQQMIGENYLQLAEYSRIKAKYYHQKSDINALHRAVISKQIVIKNLQEETREVVFMTRKIVNESTTTSRILMLMFLNSIDFYEKLITTDHDYVSLHQFFKHDNILKAIEKYLETMSDELEQIGVSIQSGFDLVQKRDLYREYQNLTSEFQRIEKKYEGSNDEDTTAAIQKISFILERIKNATEDIITIQKFKNQDTKSAKSLSTGLDYTRFVAKTEQLNHRVLLANFSLKSFHFRYAIRMTLALLIGYAITLIPYFEIGRPYWILITIVAIMRPAFSTTKGRNILRIYGTMGGAIVSYIVLVTVNSPMVLLFILLFSMILCFSFLKDNYSWAVFFMTIYIFITFNFMQPGDVNTLFYDRIIDTLVAGVIVFLVSYLVLPVWEHKMSSVLIKKTANANEAYFNIVMKKLKYNEVDEQEYRLKRKEAIISLANLSDNFQRMLSDPKKEQKKMEYIHQFVNTSHLVTAYTASLSQYSWNQYFQNDKELNQLNHCISSDFQVISEMLTASSVGEQKSNLSPEILSPESTASDTDLHHIYDVLFLLHEVVSEQKRLIQRQMKESK</sequence>
<feature type="coiled-coil region" evidence="7">
    <location>
        <begin position="310"/>
        <end position="337"/>
    </location>
</feature>
<dbReference type="OrthoDB" id="8670769at2"/>
<evidence type="ECO:0000259" key="9">
    <source>
        <dbReference type="Pfam" id="PF12805"/>
    </source>
</evidence>
<feature type="transmembrane region" description="Helical" evidence="8">
    <location>
        <begin position="507"/>
        <end position="523"/>
    </location>
</feature>
<accession>K1LRS6</accession>
<dbReference type="EMBL" id="AGYA01000019">
    <property type="protein sequence ID" value="EKB57611.1"/>
    <property type="molecule type" value="Genomic_DNA"/>
</dbReference>
<comment type="similarity">
    <text evidence="6">Belongs to the YccS/YhfK family.</text>
</comment>
<organism evidence="11 12">
    <name type="scientific">Bergeyella zoohelcum ATCC 43767</name>
    <dbReference type="NCBI Taxonomy" id="883096"/>
    <lineage>
        <taxon>Bacteria</taxon>
        <taxon>Pseudomonadati</taxon>
        <taxon>Bacteroidota</taxon>
        <taxon>Flavobacteriia</taxon>
        <taxon>Flavobacteriales</taxon>
        <taxon>Weeksellaceae</taxon>
        <taxon>Bergeyella</taxon>
    </lineage>
</organism>
<dbReference type="HOGENOM" id="CLU_013315_0_1_10"/>
<feature type="domain" description="Integral membrane bound transporter" evidence="10">
    <location>
        <begin position="425"/>
        <end position="548"/>
    </location>
</feature>
<dbReference type="GO" id="GO:0005886">
    <property type="term" value="C:plasma membrane"/>
    <property type="evidence" value="ECO:0007669"/>
    <property type="project" value="UniProtKB-SubCell"/>
</dbReference>
<keyword evidence="7" id="KW-0175">Coiled coil</keyword>
<keyword evidence="12" id="KW-1185">Reference proteome</keyword>
<feature type="transmembrane region" description="Helical" evidence="8">
    <location>
        <begin position="51"/>
        <end position="70"/>
    </location>
</feature>
<evidence type="ECO:0000256" key="2">
    <source>
        <dbReference type="ARBA" id="ARBA00022475"/>
    </source>
</evidence>
<evidence type="ECO:0000256" key="4">
    <source>
        <dbReference type="ARBA" id="ARBA00022989"/>
    </source>
</evidence>
<evidence type="ECO:0000259" key="10">
    <source>
        <dbReference type="Pfam" id="PF13515"/>
    </source>
</evidence>
<dbReference type="STRING" id="883096.HMPREF9699_01097"/>
<keyword evidence="2" id="KW-1003">Cell membrane</keyword>
<evidence type="ECO:0000256" key="7">
    <source>
        <dbReference type="SAM" id="Coils"/>
    </source>
</evidence>
<feature type="transmembrane region" description="Helical" evidence="8">
    <location>
        <begin position="77"/>
        <end position="94"/>
    </location>
</feature>
<evidence type="ECO:0000256" key="3">
    <source>
        <dbReference type="ARBA" id="ARBA00022692"/>
    </source>
</evidence>
<evidence type="ECO:0000256" key="6">
    <source>
        <dbReference type="ARBA" id="ARBA00043993"/>
    </source>
</evidence>
<dbReference type="InterPro" id="IPR049453">
    <property type="entry name" value="Memb_transporter_dom"/>
</dbReference>
<evidence type="ECO:0000256" key="8">
    <source>
        <dbReference type="SAM" id="Phobius"/>
    </source>
</evidence>
<feature type="transmembrane region" description="Helical" evidence="8">
    <location>
        <begin position="150"/>
        <end position="170"/>
    </location>
</feature>
<dbReference type="eggNOG" id="COG1289">
    <property type="taxonomic scope" value="Bacteria"/>
</dbReference>
<evidence type="ECO:0000313" key="11">
    <source>
        <dbReference type="EMBL" id="EKB57611.1"/>
    </source>
</evidence>
<keyword evidence="4 8" id="KW-1133">Transmembrane helix</keyword>
<dbReference type="Pfam" id="PF12805">
    <property type="entry name" value="FUSC-like"/>
    <property type="match status" value="1"/>
</dbReference>
<dbReference type="PATRIC" id="fig|883096.3.peg.1135"/>
<proteinExistence type="inferred from homology"/>
<feature type="transmembrane region" description="Helical" evidence="8">
    <location>
        <begin position="483"/>
        <end position="500"/>
    </location>
</feature>
<feature type="transmembrane region" description="Helical" evidence="8">
    <location>
        <begin position="535"/>
        <end position="556"/>
    </location>
</feature>
<dbReference type="PANTHER" id="PTHR30509:SF9">
    <property type="entry name" value="MULTIDRUG RESISTANCE PROTEIN MDTO"/>
    <property type="match status" value="1"/>
</dbReference>
<protein>
    <submittedName>
        <fullName evidence="11">Uncharacterized protein</fullName>
    </submittedName>
</protein>
<reference evidence="11 12" key="1">
    <citation type="submission" date="2012-07" db="EMBL/GenBank/DDBJ databases">
        <title>The Genome Sequence of Bergeyella zoohelcum ATCC 43767.</title>
        <authorList>
            <consortium name="The Broad Institute Genome Sequencing Platform"/>
            <person name="Earl A."/>
            <person name="Ward D."/>
            <person name="Feldgarden M."/>
            <person name="Gevers D."/>
            <person name="Huys G."/>
            <person name="Walker B."/>
            <person name="Young S.K."/>
            <person name="Zeng Q."/>
            <person name="Gargeya S."/>
            <person name="Fitzgerald M."/>
            <person name="Haas B."/>
            <person name="Abouelleil A."/>
            <person name="Alvarado L."/>
            <person name="Arachchi H.M."/>
            <person name="Berlin A.M."/>
            <person name="Chapman S.B."/>
            <person name="Goldberg J."/>
            <person name="Griggs A."/>
            <person name="Gujja S."/>
            <person name="Hansen M."/>
            <person name="Howarth C."/>
            <person name="Imamovic A."/>
            <person name="Larimer J."/>
            <person name="McCowen C."/>
            <person name="Montmayeur A."/>
            <person name="Murphy C."/>
            <person name="Neiman D."/>
            <person name="Pearson M."/>
            <person name="Priest M."/>
            <person name="Roberts A."/>
            <person name="Saif S."/>
            <person name="Shea T."/>
            <person name="Sisk P."/>
            <person name="Sykes S."/>
            <person name="Wortman J."/>
            <person name="Nusbaum C."/>
            <person name="Birren B."/>
        </authorList>
    </citation>
    <scope>NUCLEOTIDE SEQUENCE [LARGE SCALE GENOMIC DNA]</scope>
    <source>
        <strain evidence="11 12">ATCC 43767</strain>
    </source>
</reference>
<feature type="transmembrane region" description="Helical" evidence="8">
    <location>
        <begin position="460"/>
        <end position="477"/>
    </location>
</feature>
<comment type="subcellular location">
    <subcellularLocation>
        <location evidence="1">Cell membrane</location>
        <topology evidence="1">Multi-pass membrane protein</topology>
    </subcellularLocation>
</comment>
<feature type="domain" description="Integral membrane protein YccS N-terminal" evidence="9">
    <location>
        <begin position="77"/>
        <end position="354"/>
    </location>
</feature>
<dbReference type="PANTHER" id="PTHR30509">
    <property type="entry name" value="P-HYDROXYBENZOIC ACID EFFLUX PUMP SUBUNIT-RELATED"/>
    <property type="match status" value="1"/>
</dbReference>
<dbReference type="Proteomes" id="UP000006085">
    <property type="component" value="Unassembled WGS sequence"/>
</dbReference>
<feature type="transmembrane region" description="Helical" evidence="8">
    <location>
        <begin position="24"/>
        <end position="45"/>
    </location>
</feature>
<gene>
    <name evidence="11" type="ORF">HMPREF9699_01097</name>
</gene>
<evidence type="ECO:0000313" key="12">
    <source>
        <dbReference type="Proteomes" id="UP000006085"/>
    </source>
</evidence>
<name>K1LRS6_9FLAO</name>
<keyword evidence="3 8" id="KW-0812">Transmembrane</keyword>
<evidence type="ECO:0000256" key="5">
    <source>
        <dbReference type="ARBA" id="ARBA00023136"/>
    </source>
</evidence>
<feature type="transmembrane region" description="Helical" evidence="8">
    <location>
        <begin position="125"/>
        <end position="144"/>
    </location>
</feature>